<feature type="region of interest" description="Disordered" evidence="1">
    <location>
        <begin position="452"/>
        <end position="472"/>
    </location>
</feature>
<sequence length="526" mass="58026">MPSHNLMASVADQKTGLMAASEIPWSSSYSNPSSSSPLQFTIGGLDPLVPELVGTQSSPDTLSSTLCHPDFLSPLAHAALKLVYRRPYHQGMSPKILAEGPVLCMINKAEMDLPPSRPKQQEYQMEPVTPRSRVTFEIEDDAFSSLSSLPPSTISSTRSSFSSATISSAIENCLIPPSREEETDTERNGPLNSFATTLQRKFSYVSTQGRVAARLIISAVSAVARRRSVILNSSAVTDADVPPTPTRKPRWAVLVVWSPSETEHSPLAVLDSPHHVPILSLVLFRPQRGLSSNLRMLATPDTALTNLPSLTQRMALFLGSPHSVVSANASSAFLNPEHFKNAATLEFPYTHNVFIWIASTVIRVLFFTSHSPLFLLFAHVSAQFSTSRHRLCASVSICQPPKKDCPLSAPASPLPLSSAPHSLQLLDNQNRQTVHLCYFDLQDQLAILVSSPPRPSSTAGRSSPRFSAPFLPLHRPRRQRRRGVIPQHQSHRELEHQYQFSHNLSDFLLINHYRALLATFPFTFRS</sequence>
<evidence type="ECO:0000256" key="1">
    <source>
        <dbReference type="SAM" id="MobiDB-lite"/>
    </source>
</evidence>
<dbReference type="EMBL" id="UYSU01043430">
    <property type="protein sequence ID" value="VDM04349.1"/>
    <property type="molecule type" value="Genomic_DNA"/>
</dbReference>
<dbReference type="Proteomes" id="UP000275846">
    <property type="component" value="Unassembled WGS sequence"/>
</dbReference>
<evidence type="ECO:0000313" key="4">
    <source>
        <dbReference type="WBParaSite" id="SSLN_0001864101-mRNA-1"/>
    </source>
</evidence>
<protein>
    <submittedName>
        <fullName evidence="2 4">Uncharacterized protein</fullName>
    </submittedName>
</protein>
<dbReference type="AlphaFoldDB" id="A0A183TNB5"/>
<keyword evidence="3" id="KW-1185">Reference proteome</keyword>
<evidence type="ECO:0000313" key="3">
    <source>
        <dbReference type="Proteomes" id="UP000275846"/>
    </source>
</evidence>
<evidence type="ECO:0000313" key="2">
    <source>
        <dbReference type="EMBL" id="VDM04349.1"/>
    </source>
</evidence>
<accession>A0A183TNB5</accession>
<reference evidence="2 3" key="2">
    <citation type="submission" date="2018-11" db="EMBL/GenBank/DDBJ databases">
        <authorList>
            <consortium name="Pathogen Informatics"/>
        </authorList>
    </citation>
    <scope>NUCLEOTIDE SEQUENCE [LARGE SCALE GENOMIC DNA]</scope>
    <source>
        <strain evidence="2 3">NST_G2</strain>
    </source>
</reference>
<dbReference type="OrthoDB" id="10641244at2759"/>
<proteinExistence type="predicted"/>
<reference evidence="4" key="1">
    <citation type="submission" date="2016-06" db="UniProtKB">
        <authorList>
            <consortium name="WormBaseParasite"/>
        </authorList>
    </citation>
    <scope>IDENTIFICATION</scope>
</reference>
<organism evidence="4">
    <name type="scientific">Schistocephalus solidus</name>
    <name type="common">Tapeworm</name>
    <dbReference type="NCBI Taxonomy" id="70667"/>
    <lineage>
        <taxon>Eukaryota</taxon>
        <taxon>Metazoa</taxon>
        <taxon>Spiralia</taxon>
        <taxon>Lophotrochozoa</taxon>
        <taxon>Platyhelminthes</taxon>
        <taxon>Cestoda</taxon>
        <taxon>Eucestoda</taxon>
        <taxon>Diphyllobothriidea</taxon>
        <taxon>Diphyllobothriidae</taxon>
        <taxon>Schistocephalus</taxon>
    </lineage>
</organism>
<dbReference type="WBParaSite" id="SSLN_0001864101-mRNA-1">
    <property type="protein sequence ID" value="SSLN_0001864101-mRNA-1"/>
    <property type="gene ID" value="SSLN_0001864101"/>
</dbReference>
<name>A0A183TNB5_SCHSO</name>
<feature type="compositionally biased region" description="Polar residues" evidence="1">
    <location>
        <begin position="456"/>
        <end position="465"/>
    </location>
</feature>
<gene>
    <name evidence="2" type="ORF">SSLN_LOCUS17963</name>
</gene>